<comment type="caution">
    <text evidence="4">The sequence shown here is derived from an EMBL/GenBank/DDBJ whole genome shotgun (WGS) entry which is preliminary data.</text>
</comment>
<feature type="compositionally biased region" description="Polar residues" evidence="3">
    <location>
        <begin position="143"/>
        <end position="157"/>
    </location>
</feature>
<evidence type="ECO:0000256" key="2">
    <source>
        <dbReference type="ARBA" id="ARBA00023054"/>
    </source>
</evidence>
<dbReference type="Proteomes" id="UP000822152">
    <property type="component" value="Unassembled WGS sequence"/>
</dbReference>
<comment type="subcellular location">
    <subcellularLocation>
        <location evidence="1">Cell envelope</location>
    </subcellularLocation>
</comment>
<proteinExistence type="predicted"/>
<protein>
    <recommendedName>
        <fullName evidence="6">Efflux transporter, RND family, MFP subunit</fullName>
    </recommendedName>
</protein>
<name>A0ABX2GKK2_9FIRM</name>
<dbReference type="EMBL" id="JAAIPF010000003">
    <property type="protein sequence ID" value="NSF72688.1"/>
    <property type="molecule type" value="Genomic_DNA"/>
</dbReference>
<organism evidence="4 5">
    <name type="scientific">Blautia wexlerae</name>
    <dbReference type="NCBI Taxonomy" id="418240"/>
    <lineage>
        <taxon>Bacteria</taxon>
        <taxon>Bacillati</taxon>
        <taxon>Bacillota</taxon>
        <taxon>Clostridia</taxon>
        <taxon>Lachnospirales</taxon>
        <taxon>Lachnospiraceae</taxon>
        <taxon>Blautia</taxon>
    </lineage>
</organism>
<keyword evidence="2" id="KW-0175">Coiled coil</keyword>
<feature type="region of interest" description="Disordered" evidence="3">
    <location>
        <begin position="192"/>
        <end position="269"/>
    </location>
</feature>
<dbReference type="Gene3D" id="2.40.50.100">
    <property type="match status" value="1"/>
</dbReference>
<feature type="compositionally biased region" description="Acidic residues" evidence="3">
    <location>
        <begin position="193"/>
        <end position="203"/>
    </location>
</feature>
<evidence type="ECO:0000313" key="5">
    <source>
        <dbReference type="Proteomes" id="UP000822152"/>
    </source>
</evidence>
<sequence>MGKSRKIITGILVVALAGTGISAGLMQMKKNSVKTVNVTPVSGLLQQYYSSNTTIDGTVTASATQTVSGDKDLIVDQVYVAKGDAVKKGDPLISFDTTLVEMELNIAKLKKQKQEQDLNKAQARLKSLQNGGPVEESDGGANADSSDVPDSSATNSGDDLAPDTTLSSTADMNGNYLAVAFRPLLLNAFTDGGEVDGETEAVEGTENGQGEETNTEEDTEQSINDTPAYGDPSASNFGDGTENSFDDSSQLTPTPTPTIDQNMTDGEEPFYQKLDGKTIPYAGTGTEEDPYIFLCSSAKEKVTVTGGFFNKMAGYSEDGTQIEHQGGYWYQLEFHQLDKIGNYEDRKESCTGYYLINGSLLEKSVYEFAEVEFTLADASRYENDDDADNDGSGGGDSTEPAGPTVSRADAIKYQNSKIASLKLDIQESDIKISQLEKKANKKLVSSKLDGTVSYVGDVSSGTTTDGKALLKVKSEDGYYVVGAVSELMLDTVKEGTKLSCTSYTSGQFEAEIMDVSEYPVDSYNYYGDNNPNVSYYAFTAVVDDKSLQFDTPDYVMVELQNSAADNGSMVISKAFVKSENGKNYVYKDDNGILKKQEIRVGATVDGGYDIIIKGGISSDDKLAFPYGKDVVEGAKTNEVTLDYMYNQ</sequence>
<feature type="compositionally biased region" description="Polar residues" evidence="3">
    <location>
        <begin position="233"/>
        <end position="264"/>
    </location>
</feature>
<dbReference type="Gene3D" id="1.10.287.470">
    <property type="entry name" value="Helix hairpin bin"/>
    <property type="match status" value="1"/>
</dbReference>
<gene>
    <name evidence="4" type="ORF">G4952_02400</name>
</gene>
<dbReference type="RefSeq" id="WP_173742470.1">
    <property type="nucleotide sequence ID" value="NZ_JAAIPF010000003.1"/>
</dbReference>
<reference evidence="4 5" key="1">
    <citation type="journal article" date="2020" name="Cell Host Microbe">
        <title>Functional and Genomic Variation between Human-Derived Isolates of Lachnospiraceae Reveals Inter- and Intra-Species Diversity.</title>
        <authorList>
            <person name="Sorbara M.T."/>
            <person name="Littmann E.R."/>
            <person name="Fontana E."/>
            <person name="Moody T.U."/>
            <person name="Kohout C.E."/>
            <person name="Gjonbalaj M."/>
            <person name="Eaton V."/>
            <person name="Seok R."/>
            <person name="Leiner I.M."/>
            <person name="Pamer E.G."/>
        </authorList>
    </citation>
    <scope>NUCLEOTIDE SEQUENCE [LARGE SCALE GENOMIC DNA]</scope>
    <source>
        <strain evidence="4 5">MSK.20.11</strain>
    </source>
</reference>
<evidence type="ECO:0008006" key="6">
    <source>
        <dbReference type="Google" id="ProtNLM"/>
    </source>
</evidence>
<evidence type="ECO:0000256" key="1">
    <source>
        <dbReference type="ARBA" id="ARBA00004196"/>
    </source>
</evidence>
<accession>A0ABX2GKK2</accession>
<evidence type="ECO:0000313" key="4">
    <source>
        <dbReference type="EMBL" id="NSF72688.1"/>
    </source>
</evidence>
<dbReference type="InterPro" id="IPR050465">
    <property type="entry name" value="UPF0194_transport"/>
</dbReference>
<dbReference type="PANTHER" id="PTHR32347:SF14">
    <property type="entry name" value="EFFLUX SYSTEM COMPONENT YKNX-RELATED"/>
    <property type="match status" value="1"/>
</dbReference>
<evidence type="ECO:0000256" key="3">
    <source>
        <dbReference type="SAM" id="MobiDB-lite"/>
    </source>
</evidence>
<feature type="region of interest" description="Disordered" evidence="3">
    <location>
        <begin position="380"/>
        <end position="407"/>
    </location>
</feature>
<feature type="region of interest" description="Disordered" evidence="3">
    <location>
        <begin position="129"/>
        <end position="167"/>
    </location>
</feature>
<keyword evidence="5" id="KW-1185">Reference proteome</keyword>
<dbReference type="PANTHER" id="PTHR32347">
    <property type="entry name" value="EFFLUX SYSTEM COMPONENT YKNX-RELATED"/>
    <property type="match status" value="1"/>
</dbReference>